<evidence type="ECO:0000313" key="2">
    <source>
        <dbReference type="EMBL" id="KDN44682.1"/>
    </source>
</evidence>
<comment type="caution">
    <text evidence="2">The sequence shown here is derived from an EMBL/GenBank/DDBJ whole genome shotgun (WGS) entry which is preliminary data.</text>
</comment>
<gene>
    <name evidence="2" type="ORF">K437DRAFT_247637</name>
</gene>
<organism evidence="2 3">
    <name type="scientific">Tilletiaria anomala (strain ATCC 24038 / CBS 436.72 / UBC 951)</name>
    <dbReference type="NCBI Taxonomy" id="1037660"/>
    <lineage>
        <taxon>Eukaryota</taxon>
        <taxon>Fungi</taxon>
        <taxon>Dikarya</taxon>
        <taxon>Basidiomycota</taxon>
        <taxon>Ustilaginomycotina</taxon>
        <taxon>Exobasidiomycetes</taxon>
        <taxon>Georgefischeriales</taxon>
        <taxon>Tilletiariaceae</taxon>
        <taxon>Tilletiaria</taxon>
    </lineage>
</organism>
<feature type="compositionally biased region" description="Low complexity" evidence="1">
    <location>
        <begin position="590"/>
        <end position="599"/>
    </location>
</feature>
<dbReference type="InParanoid" id="A0A066VSG9"/>
<dbReference type="Proteomes" id="UP000027361">
    <property type="component" value="Unassembled WGS sequence"/>
</dbReference>
<evidence type="ECO:0000256" key="1">
    <source>
        <dbReference type="SAM" id="MobiDB-lite"/>
    </source>
</evidence>
<feature type="compositionally biased region" description="Basic and acidic residues" evidence="1">
    <location>
        <begin position="557"/>
        <end position="567"/>
    </location>
</feature>
<dbReference type="OrthoDB" id="2017782at2759"/>
<dbReference type="GeneID" id="25263266"/>
<dbReference type="EMBL" id="JMSN01000049">
    <property type="protein sequence ID" value="KDN44682.1"/>
    <property type="molecule type" value="Genomic_DNA"/>
</dbReference>
<reference evidence="2 3" key="1">
    <citation type="submission" date="2014-05" db="EMBL/GenBank/DDBJ databases">
        <title>Draft genome sequence of a rare smut relative, Tilletiaria anomala UBC 951.</title>
        <authorList>
            <consortium name="DOE Joint Genome Institute"/>
            <person name="Toome M."/>
            <person name="Kuo A."/>
            <person name="Henrissat B."/>
            <person name="Lipzen A."/>
            <person name="Tritt A."/>
            <person name="Yoshinaga Y."/>
            <person name="Zane M."/>
            <person name="Barry K."/>
            <person name="Grigoriev I.V."/>
            <person name="Spatafora J.W."/>
            <person name="Aimea M.C."/>
        </authorList>
    </citation>
    <scope>NUCLEOTIDE SEQUENCE [LARGE SCALE GENOMIC DNA]</scope>
    <source>
        <strain evidence="2 3">UBC 951</strain>
    </source>
</reference>
<dbReference type="RefSeq" id="XP_013242856.1">
    <property type="nucleotide sequence ID" value="XM_013387402.1"/>
</dbReference>
<accession>A0A066VSG9</accession>
<proteinExistence type="predicted"/>
<dbReference type="AlphaFoldDB" id="A0A066VSG9"/>
<dbReference type="HOGENOM" id="CLU_011151_1_0_1"/>
<sequence length="717" mass="80933">MASTANEMDVDVRPGRCFFTTLPPEVMDTVGYYIAISSPGSRSDPVGTNAPPDHGTHRHHYTRSKGREADKARDMLGSGPPAYATPPAQLISLLLSCKYVYNMLNETASPGLYARIFKTKFDYESIARRFGQDAVDAKSLTIELKKRCRCLKRIKATVMGRRIRRAGLSDEESQKEMEENLWLAYLMMLENDGKNRYQLRWASIDRYLHMHYEQEMLGSIIKPGYPPDSVDRALSLHLHYLVFGDKELSQETPQDSEERMFVLRPYVFAAHKFNPYLAPWMVWDLPTGDKELPVTQPGMIDENGEMASEVHDPFLMDYSFQTRTCTIEHCAQKLHLAAPVLAHAACLMFFQRVERDPAAMGLAHLREGAGEAASIAEAAAAAAAGNDQAASRDSVGGWALAQVFEGMNFTAPAQSSQGRHDRRFGAFNRRRANLAEATMLRSIHHDKDFARLMACCDPRSGIGLRPSFHAGDFEGAWEGRFSFFDFDSYRDMLAGLMSSLYEGPFGEQPQVWKLKERMVRLGEHDHKGGEGSILSAGYLGTRQEAEDEQAYGCASADENRPPNDIVRRRGQNIKLFQRPTGRALDDMRSPSDSSWSWQRSSRHTRDDSQEFPSFGADELSTVEEIEYGDDPDKFELRLSGSGHSAWGRFNLQGRIRSWDGMMIMKKEYTPDGRGRWLYRGYALGGGKLVGRWRDTFTPESMSGYEGCFCLYKREQAL</sequence>
<keyword evidence="3" id="KW-1185">Reference proteome</keyword>
<feature type="region of interest" description="Disordered" evidence="1">
    <location>
        <begin position="40"/>
        <end position="79"/>
    </location>
</feature>
<feature type="compositionally biased region" description="Basic and acidic residues" evidence="1">
    <location>
        <begin position="65"/>
        <end position="74"/>
    </location>
</feature>
<feature type="region of interest" description="Disordered" evidence="1">
    <location>
        <begin position="549"/>
        <end position="615"/>
    </location>
</feature>
<evidence type="ECO:0000313" key="3">
    <source>
        <dbReference type="Proteomes" id="UP000027361"/>
    </source>
</evidence>
<name>A0A066VSG9_TILAU</name>
<protein>
    <submittedName>
        <fullName evidence="2">Uncharacterized protein</fullName>
    </submittedName>
</protein>
<dbReference type="OMA" id="YEGCFVM"/>